<dbReference type="CDD" id="cd22968">
    <property type="entry name" value="DD_EFCAB5"/>
    <property type="match status" value="1"/>
</dbReference>
<sequence length="1209" mass="141440">MMKYDDEEFLKGSFHLLFQNYLKTNEEEKHKMFHLFRQTPIDVLSMEWLISEPCTIEARAYLIDNILPQVVLGLEFILKEATRRNLITRDLLDETNYRAGLDRNFNPVNRLAEYLMRNNHKHNHFSESSPYVRGLRYTLTKLQQETFIQSGNQLAKVKLSADVRRTEEKQKELKTKKEYDGQIAIISSICDSLISPKKNSTSANMIEDVVLTFMELTSILPEEMKQCLVQTFKTQINKDYQTFYDKKQFVKCLMVYARLMSTDAFEQFTEHLRLCTVEFRKAEKREERRELLKSCFRTCDLDQLDELSHAQVFQRCEDYFDACQQIIKDKIHDPRDWSTKEYHLKISVTEPVTTMETNECPSSSKVDDDNNVKDKQHSVLIYNENSSDNDIQHDNSSSLQLGTRQLDEITIFPTQSNIKDQLIKTCRLADTSGITQNQFISIMEFIIPETAPLKIFNNCLTYLKRYEASAEEREERKLQHFQKTSIMKKHQLLNKIFHTLDQECSGILNLKKIEDFISNYEDGFYKAHLKQAKSDLASNIQSTARSFSMSNDQVTSSSTFTSSLISSSETFSSPSYIQSTVNQLQNLHYYHYPEKSVEINITEFKILLDHIFWPKNNQYLIGHDEFNFSCLEKFLNYLKEKLIQTIPEKIRAQIRREWIEKILSVSLNTFDNSMELVYKAVFQTLIKDTIKHGAQKQISVNIALLYPTETTNDALPFDTNIQSRLQYVAAIPESEAEILLDHCPQGNESDLLFKCLRTGLTLVHSEMSRMKRFSLIENKSHNMSVCTETNTEQSYQSPSFALAIPIPSAKKYFIGVMKVNKLKNSNQLPKFEEHEIQFYRGVAYHLGFAFSLVNSRYLFSSMIHDAFDWIYKRLGNIDEIAFYHRCNDDENDDGGDVNHSTTIDSTAEKTYLPSKEVNYKLRKLVSKHGIHQTTVHTDLYVITKKKNHLYYYLFDVLQSGYSLVNCVLGRKHYTFPFTDCNNKVIGVIDVRCLNFLNKHELDYLHKSLTHFQEGYEQLVNYTGVDTYGQYNNADEYNTISKNQEETEINSQIEEVKSDWIDENNKFIPKIIVKKLAKMELSLLTLKIDKDLFRNIKIYEIQLCDSEIYLLWTVLLLLNRSQGDESLNQENIFKLSDSMMAGIHEWIVDYDPFVGEQQLFTSQKSRLNEIYEKISSEQLKQYSCKSMINLYEWLTLCMIVWEENLPMHYG</sequence>
<dbReference type="Proteomes" id="UP000050790">
    <property type="component" value="Unassembled WGS sequence"/>
</dbReference>
<dbReference type="PANTHER" id="PTHR46788:SF1">
    <property type="entry name" value="EF-HAND CALCIUM-BINDING DOMAIN-CONTAINING PROTEIN 5"/>
    <property type="match status" value="1"/>
</dbReference>
<accession>A0AA84ZWD3</accession>
<organism evidence="1 2">
    <name type="scientific">Schistosoma margrebowiei</name>
    <dbReference type="NCBI Taxonomy" id="48269"/>
    <lineage>
        <taxon>Eukaryota</taxon>
        <taxon>Metazoa</taxon>
        <taxon>Spiralia</taxon>
        <taxon>Lophotrochozoa</taxon>
        <taxon>Platyhelminthes</taxon>
        <taxon>Trematoda</taxon>
        <taxon>Digenea</taxon>
        <taxon>Strigeidida</taxon>
        <taxon>Schistosomatoidea</taxon>
        <taxon>Schistosomatidae</taxon>
        <taxon>Schistosoma</taxon>
    </lineage>
</organism>
<evidence type="ECO:0000313" key="2">
    <source>
        <dbReference type="WBParaSite" id="SMRG1_50970.1"/>
    </source>
</evidence>
<evidence type="ECO:0000313" key="1">
    <source>
        <dbReference type="Proteomes" id="UP000050790"/>
    </source>
</evidence>
<protein>
    <recommendedName>
        <fullName evidence="3">EF-hand domain-containing protein</fullName>
    </recommendedName>
</protein>
<reference evidence="2" key="1">
    <citation type="submission" date="2023-11" db="UniProtKB">
        <authorList>
            <consortium name="WormBaseParasite"/>
        </authorList>
    </citation>
    <scope>IDENTIFICATION</scope>
</reference>
<name>A0AA84ZWD3_9TREM</name>
<dbReference type="WBParaSite" id="SMRG1_50970.1">
    <property type="protein sequence ID" value="SMRG1_50970.1"/>
    <property type="gene ID" value="SMRG1_50970"/>
</dbReference>
<proteinExistence type="predicted"/>
<dbReference type="AlphaFoldDB" id="A0AA84ZWD3"/>
<dbReference type="PANTHER" id="PTHR46788">
    <property type="entry name" value="EF-HAND CALCIUM-BINDING DOMAIN-CONTAINING PROTEIN 5"/>
    <property type="match status" value="1"/>
</dbReference>
<evidence type="ECO:0008006" key="3">
    <source>
        <dbReference type="Google" id="ProtNLM"/>
    </source>
</evidence>